<evidence type="ECO:0000313" key="1">
    <source>
        <dbReference type="EMBL" id="KAH6933205.1"/>
    </source>
</evidence>
<protein>
    <submittedName>
        <fullName evidence="1">Uncharacterized protein</fullName>
    </submittedName>
</protein>
<keyword evidence="2" id="KW-1185">Reference proteome</keyword>
<gene>
    <name evidence="1" type="ORF">HPB50_013445</name>
</gene>
<dbReference type="EMBL" id="CM023484">
    <property type="protein sequence ID" value="KAH6933205.1"/>
    <property type="molecule type" value="Genomic_DNA"/>
</dbReference>
<sequence length="509" mass="55685">MDDNADGASVDATPSACVEQGENTNMDLTSVKDHALVRESRLTRTPHLTTASLSPREGGTHANIMPPRKEHFFYTRTPPETSVDEEFNGLKTLVETPEIYSVQHLGGQDFQVGVNSMKAVQVLPDCGSLRLGANVSQLIPVARQVASVACLYLASFVPDTEFPTRLKSFVTTLRIEEVHYKARPTIRNGTRYNKMDMLPDNQLPNFARVCELHFAPRDFIQEASYINEEMEREASARVRVLALEFLESEDDAGSAVGWATGYNTVTGESCLEGGRRNSTGDHTMVTKRSQSGNKLSLKEKPAPGNDGEAQQSWWNKKGEDDETDSCVSSQPTRNEQSGGLLEPEKTKTRCKANHPDPASGNLRSPPLKPTPQHGGSPAAAWARNPQKCRRPEEQEPGELVIDEHAPMPPNSPKRSPLQTAPVPAGAGRGRHSRNRDADETTGGNHTQALGPSGLGTDRHPQRTTKKARRDIAGRLGGRTPSSGREKLTTMQRLGKATAADDMDMDSDFY</sequence>
<organism evidence="1 2">
    <name type="scientific">Hyalomma asiaticum</name>
    <name type="common">Tick</name>
    <dbReference type="NCBI Taxonomy" id="266040"/>
    <lineage>
        <taxon>Eukaryota</taxon>
        <taxon>Metazoa</taxon>
        <taxon>Ecdysozoa</taxon>
        <taxon>Arthropoda</taxon>
        <taxon>Chelicerata</taxon>
        <taxon>Arachnida</taxon>
        <taxon>Acari</taxon>
        <taxon>Parasitiformes</taxon>
        <taxon>Ixodida</taxon>
        <taxon>Ixodoidea</taxon>
        <taxon>Ixodidae</taxon>
        <taxon>Hyalomminae</taxon>
        <taxon>Hyalomma</taxon>
    </lineage>
</organism>
<dbReference type="Proteomes" id="UP000821845">
    <property type="component" value="Chromosome 4"/>
</dbReference>
<name>A0ACB7SES6_HYAAI</name>
<comment type="caution">
    <text evidence="1">The sequence shown here is derived from an EMBL/GenBank/DDBJ whole genome shotgun (WGS) entry which is preliminary data.</text>
</comment>
<accession>A0ACB7SES6</accession>
<reference evidence="1" key="1">
    <citation type="submission" date="2020-05" db="EMBL/GenBank/DDBJ databases">
        <title>Large-scale comparative analyses of tick genomes elucidate their genetic diversity and vector capacities.</title>
        <authorList>
            <person name="Jia N."/>
            <person name="Wang J."/>
            <person name="Shi W."/>
            <person name="Du L."/>
            <person name="Sun Y."/>
            <person name="Zhan W."/>
            <person name="Jiang J."/>
            <person name="Wang Q."/>
            <person name="Zhang B."/>
            <person name="Ji P."/>
            <person name="Sakyi L.B."/>
            <person name="Cui X."/>
            <person name="Yuan T."/>
            <person name="Jiang B."/>
            <person name="Yang W."/>
            <person name="Lam T.T.-Y."/>
            <person name="Chang Q."/>
            <person name="Ding S."/>
            <person name="Wang X."/>
            <person name="Zhu J."/>
            <person name="Ruan X."/>
            <person name="Zhao L."/>
            <person name="Wei J."/>
            <person name="Que T."/>
            <person name="Du C."/>
            <person name="Cheng J."/>
            <person name="Dai P."/>
            <person name="Han X."/>
            <person name="Huang E."/>
            <person name="Gao Y."/>
            <person name="Liu J."/>
            <person name="Shao H."/>
            <person name="Ye R."/>
            <person name="Li L."/>
            <person name="Wei W."/>
            <person name="Wang X."/>
            <person name="Wang C."/>
            <person name="Yang T."/>
            <person name="Huo Q."/>
            <person name="Li W."/>
            <person name="Guo W."/>
            <person name="Chen H."/>
            <person name="Zhou L."/>
            <person name="Ni X."/>
            <person name="Tian J."/>
            <person name="Zhou Y."/>
            <person name="Sheng Y."/>
            <person name="Liu T."/>
            <person name="Pan Y."/>
            <person name="Xia L."/>
            <person name="Li J."/>
            <person name="Zhao F."/>
            <person name="Cao W."/>
        </authorList>
    </citation>
    <scope>NUCLEOTIDE SEQUENCE</scope>
    <source>
        <strain evidence="1">Hyas-2018</strain>
    </source>
</reference>
<evidence type="ECO:0000313" key="2">
    <source>
        <dbReference type="Proteomes" id="UP000821845"/>
    </source>
</evidence>
<proteinExistence type="predicted"/>